<dbReference type="InterPro" id="IPR001452">
    <property type="entry name" value="SH3_domain"/>
</dbReference>
<dbReference type="InterPro" id="IPR001849">
    <property type="entry name" value="PH_domain"/>
</dbReference>
<dbReference type="Proteomes" id="UP000694621">
    <property type="component" value="Unplaced"/>
</dbReference>
<evidence type="ECO:0000256" key="11">
    <source>
        <dbReference type="ARBA" id="ARBA00022840"/>
    </source>
</evidence>
<protein>
    <recommendedName>
        <fullName evidence="18">Tyrosine-protein kinase</fullName>
        <ecNumber evidence="18">2.7.10.2</ecNumber>
    </recommendedName>
</protein>
<proteinExistence type="inferred from homology"/>
<dbReference type="InterPro" id="IPR036028">
    <property type="entry name" value="SH3-like_dom_sf"/>
</dbReference>
<evidence type="ECO:0000256" key="8">
    <source>
        <dbReference type="ARBA" id="ARBA00022771"/>
    </source>
</evidence>
<keyword evidence="4 18" id="KW-0808">Transferase</keyword>
<dbReference type="PROSITE" id="PS50001">
    <property type="entry name" value="SH2"/>
    <property type="match status" value="1"/>
</dbReference>
<evidence type="ECO:0000256" key="16">
    <source>
        <dbReference type="PROSITE-ProRule" id="PRU00192"/>
    </source>
</evidence>
<comment type="catalytic activity">
    <reaction evidence="18">
        <text>L-tyrosyl-[protein] + ATP = O-phospho-L-tyrosyl-[protein] + ADP + H(+)</text>
        <dbReference type="Rhea" id="RHEA:10596"/>
        <dbReference type="Rhea" id="RHEA-COMP:10136"/>
        <dbReference type="Rhea" id="RHEA-COMP:20101"/>
        <dbReference type="ChEBI" id="CHEBI:15378"/>
        <dbReference type="ChEBI" id="CHEBI:30616"/>
        <dbReference type="ChEBI" id="CHEBI:46858"/>
        <dbReference type="ChEBI" id="CHEBI:61978"/>
        <dbReference type="ChEBI" id="CHEBI:456216"/>
        <dbReference type="EC" id="2.7.10.2"/>
    </reaction>
</comment>
<gene>
    <name evidence="24" type="primary">btk</name>
</gene>
<comment type="cofactor">
    <cofactor evidence="1">
        <name>Zn(2+)</name>
        <dbReference type="ChEBI" id="CHEBI:29105"/>
    </cofactor>
</comment>
<evidence type="ECO:0000256" key="7">
    <source>
        <dbReference type="ARBA" id="ARBA00022741"/>
    </source>
</evidence>
<evidence type="ECO:0000256" key="17">
    <source>
        <dbReference type="PROSITE-ProRule" id="PRU00432"/>
    </source>
</evidence>
<dbReference type="Pfam" id="PF00169">
    <property type="entry name" value="PH"/>
    <property type="match status" value="1"/>
</dbReference>
<keyword evidence="3" id="KW-0597">Phosphoprotein</keyword>
<dbReference type="GO" id="GO:0005829">
    <property type="term" value="C:cytosol"/>
    <property type="evidence" value="ECO:0007669"/>
    <property type="project" value="UniProtKB-ARBA"/>
</dbReference>
<feature type="domain" description="PH" evidence="22">
    <location>
        <begin position="4"/>
        <end position="111"/>
    </location>
</feature>
<dbReference type="InterPro" id="IPR050198">
    <property type="entry name" value="Non-receptor_tyrosine_kinases"/>
</dbReference>
<keyword evidence="5" id="KW-0519">Myristate</keyword>
<dbReference type="GO" id="GO:0035556">
    <property type="term" value="P:intracellular signal transduction"/>
    <property type="evidence" value="ECO:0007669"/>
    <property type="project" value="InterPro"/>
</dbReference>
<dbReference type="SUPFAM" id="SSF55550">
    <property type="entry name" value="SH2 domain"/>
    <property type="match status" value="1"/>
</dbReference>
<feature type="domain" description="SH2" evidence="20">
    <location>
        <begin position="256"/>
        <end position="325"/>
    </location>
</feature>
<dbReference type="SUPFAM" id="SSF50044">
    <property type="entry name" value="SH3-domain"/>
    <property type="match status" value="1"/>
</dbReference>
<dbReference type="SMART" id="SM00233">
    <property type="entry name" value="PH"/>
    <property type="match status" value="1"/>
</dbReference>
<keyword evidence="14" id="KW-0449">Lipoprotein</keyword>
<dbReference type="InterPro" id="IPR011993">
    <property type="entry name" value="PH-like_dom_sf"/>
</dbReference>
<evidence type="ECO:0000256" key="1">
    <source>
        <dbReference type="ARBA" id="ARBA00001947"/>
    </source>
</evidence>
<dbReference type="InterPro" id="IPR001562">
    <property type="entry name" value="Znf_Btk_motif"/>
</dbReference>
<dbReference type="Pfam" id="PF07714">
    <property type="entry name" value="PK_Tyr_Ser-Thr"/>
    <property type="match status" value="1"/>
</dbReference>
<keyword evidence="7 18" id="KW-0547">Nucleotide-binding</keyword>
<dbReference type="PRINTS" id="PR00109">
    <property type="entry name" value="TYRKINASE"/>
</dbReference>
<dbReference type="PROSITE" id="PS50002">
    <property type="entry name" value="SH3"/>
    <property type="match status" value="1"/>
</dbReference>
<keyword evidence="6" id="KW-0479">Metal-binding</keyword>
<feature type="region of interest" description="Disordered" evidence="19">
    <location>
        <begin position="154"/>
        <end position="187"/>
    </location>
</feature>
<evidence type="ECO:0000256" key="15">
    <source>
        <dbReference type="PROSITE-ProRule" id="PRU00191"/>
    </source>
</evidence>
<organism evidence="24 25">
    <name type="scientific">Astyanax mexicanus</name>
    <name type="common">Blind cave fish</name>
    <name type="synonym">Astyanax fasciatus mexicanus</name>
    <dbReference type="NCBI Taxonomy" id="7994"/>
    <lineage>
        <taxon>Eukaryota</taxon>
        <taxon>Metazoa</taxon>
        <taxon>Chordata</taxon>
        <taxon>Craniata</taxon>
        <taxon>Vertebrata</taxon>
        <taxon>Euteleostomi</taxon>
        <taxon>Actinopterygii</taxon>
        <taxon>Neopterygii</taxon>
        <taxon>Teleostei</taxon>
        <taxon>Ostariophysi</taxon>
        <taxon>Characiformes</taxon>
        <taxon>Characoidei</taxon>
        <taxon>Acestrorhamphidae</taxon>
        <taxon>Acestrorhamphinae</taxon>
        <taxon>Astyanax</taxon>
    </lineage>
</organism>
<feature type="domain" description="SH3" evidence="21">
    <location>
        <begin position="189"/>
        <end position="249"/>
    </location>
</feature>
<dbReference type="Ensembl" id="ENSAMXT00005001864.1">
    <property type="protein sequence ID" value="ENSAMXP00005001680.1"/>
    <property type="gene ID" value="ENSAMXG00005000704.1"/>
</dbReference>
<dbReference type="SMART" id="SM00326">
    <property type="entry name" value="SH3"/>
    <property type="match status" value="1"/>
</dbReference>
<dbReference type="PROSITE" id="PS50011">
    <property type="entry name" value="PROTEIN_KINASE_DOM"/>
    <property type="match status" value="1"/>
</dbReference>
<evidence type="ECO:0000259" key="20">
    <source>
        <dbReference type="PROSITE" id="PS50001"/>
    </source>
</evidence>
<dbReference type="SMART" id="SM00107">
    <property type="entry name" value="BTK"/>
    <property type="match status" value="1"/>
</dbReference>
<dbReference type="EC" id="2.7.10.2" evidence="18"/>
<dbReference type="PROSITE" id="PS50003">
    <property type="entry name" value="PH_DOMAIN"/>
    <property type="match status" value="1"/>
</dbReference>
<keyword evidence="12 15" id="KW-0727">SH2 domain</keyword>
<dbReference type="InterPro" id="IPR000719">
    <property type="entry name" value="Prot_kinase_dom"/>
</dbReference>
<evidence type="ECO:0000256" key="2">
    <source>
        <dbReference type="ARBA" id="ARBA00022443"/>
    </source>
</evidence>
<dbReference type="Gene3D" id="3.30.505.10">
    <property type="entry name" value="SH2 domain"/>
    <property type="match status" value="1"/>
</dbReference>
<evidence type="ECO:0000256" key="13">
    <source>
        <dbReference type="ARBA" id="ARBA00023137"/>
    </source>
</evidence>
<accession>A0A8B9GX00</accession>
<dbReference type="Pfam" id="PF00018">
    <property type="entry name" value="SH3_1"/>
    <property type="match status" value="1"/>
</dbReference>
<evidence type="ECO:0000259" key="21">
    <source>
        <dbReference type="PROSITE" id="PS50002"/>
    </source>
</evidence>
<evidence type="ECO:0000256" key="3">
    <source>
        <dbReference type="ARBA" id="ARBA00022553"/>
    </source>
</evidence>
<evidence type="ECO:0000256" key="19">
    <source>
        <dbReference type="SAM" id="MobiDB-lite"/>
    </source>
</evidence>
<comment type="similarity">
    <text evidence="18">Belongs to the protein kinase superfamily. Tyr protein kinase family.</text>
</comment>
<feature type="compositionally biased region" description="Pro residues" evidence="19">
    <location>
        <begin position="176"/>
        <end position="186"/>
    </location>
</feature>
<evidence type="ECO:0000313" key="25">
    <source>
        <dbReference type="Proteomes" id="UP000694621"/>
    </source>
</evidence>
<dbReference type="AlphaFoldDB" id="A0A8B9GX00"/>
<dbReference type="PROSITE" id="PS51113">
    <property type="entry name" value="ZF_BTK"/>
    <property type="match status" value="1"/>
</dbReference>
<keyword evidence="2 16" id="KW-0728">SH3 domain</keyword>
<dbReference type="InterPro" id="IPR001245">
    <property type="entry name" value="Ser-Thr/Tyr_kinase_cat_dom"/>
</dbReference>
<evidence type="ECO:0000256" key="5">
    <source>
        <dbReference type="ARBA" id="ARBA00022707"/>
    </source>
</evidence>
<evidence type="ECO:0000256" key="18">
    <source>
        <dbReference type="RuleBase" id="RU362096"/>
    </source>
</evidence>
<evidence type="ECO:0000256" key="10">
    <source>
        <dbReference type="ARBA" id="ARBA00022833"/>
    </source>
</evidence>
<dbReference type="Gene3D" id="2.30.29.30">
    <property type="entry name" value="Pleckstrin-homology domain (PH domain)/Phosphotyrosine-binding domain (PTB)"/>
    <property type="match status" value="1"/>
</dbReference>
<reference evidence="24" key="1">
    <citation type="submission" date="2025-08" db="UniProtKB">
        <authorList>
            <consortium name="Ensembl"/>
        </authorList>
    </citation>
    <scope>IDENTIFICATION</scope>
</reference>
<evidence type="ECO:0000256" key="9">
    <source>
        <dbReference type="ARBA" id="ARBA00022777"/>
    </source>
</evidence>
<evidence type="ECO:0000256" key="12">
    <source>
        <dbReference type="ARBA" id="ARBA00022999"/>
    </source>
</evidence>
<dbReference type="CDD" id="cd01238">
    <property type="entry name" value="PH_Btk"/>
    <property type="match status" value="1"/>
</dbReference>
<dbReference type="Pfam" id="PF00779">
    <property type="entry name" value="BTK"/>
    <property type="match status" value="1"/>
</dbReference>
<keyword evidence="9 18" id="KW-0418">Kinase</keyword>
<dbReference type="Gene3D" id="2.30.30.40">
    <property type="entry name" value="SH3 Domains"/>
    <property type="match status" value="1"/>
</dbReference>
<evidence type="ECO:0000259" key="22">
    <source>
        <dbReference type="PROSITE" id="PS50003"/>
    </source>
</evidence>
<dbReference type="SMART" id="SM00252">
    <property type="entry name" value="SH2"/>
    <property type="match status" value="1"/>
</dbReference>
<feature type="domain" description="Protein kinase" evidence="23">
    <location>
        <begin position="143"/>
        <end position="455"/>
    </location>
</feature>
<keyword evidence="8 17" id="KW-0863">Zinc-finger</keyword>
<dbReference type="PANTHER" id="PTHR24418">
    <property type="entry name" value="TYROSINE-PROTEIN KINASE"/>
    <property type="match status" value="1"/>
</dbReference>
<dbReference type="InterPro" id="IPR000980">
    <property type="entry name" value="SH2"/>
</dbReference>
<dbReference type="GO" id="GO:0004715">
    <property type="term" value="F:non-membrane spanning protein tyrosine kinase activity"/>
    <property type="evidence" value="ECO:0007669"/>
    <property type="project" value="UniProtKB-EC"/>
</dbReference>
<evidence type="ECO:0000259" key="23">
    <source>
        <dbReference type="PROSITE" id="PS50011"/>
    </source>
</evidence>
<evidence type="ECO:0000313" key="24">
    <source>
        <dbReference type="Ensembl" id="ENSAMXP00005001680.1"/>
    </source>
</evidence>
<dbReference type="GO" id="GO:0008270">
    <property type="term" value="F:zinc ion binding"/>
    <property type="evidence" value="ECO:0007669"/>
    <property type="project" value="UniProtKB-KW"/>
</dbReference>
<dbReference type="GO" id="GO:0005524">
    <property type="term" value="F:ATP binding"/>
    <property type="evidence" value="ECO:0007669"/>
    <property type="project" value="UniProtKB-KW"/>
</dbReference>
<keyword evidence="13 18" id="KW-0829">Tyrosine-protein kinase</keyword>
<sequence length="459" mass="53019">MSDTLLEEVFIKRSQQKKKTSPLNFKERLFVLTPDKISYYDFDVEKKKKGLKGYVDTEKIKGVETVMPEDSAPLERLFPFQVIYDEGPLYVFARTDDVRKLWMNKIRHVIRFNKDLIQKYHPCFWEDGAWKCCQQEVKQAMGCRVINTKNGGLFKSSRRQSRKPLPPTPEEEKPPRPLPPQPPPQPGFTVGMTVIAEYEYAPMAPQDLELRKDEEYTVLQICDANWLRARDKYGQEGYIPSNYVVEALNGLEKCEWYCKNMNRSQAENLLKTENKDGGFLVRDSGRLAGKYTVSVFTKSGGETSGSSRHYNILTTQQGQFYLAARNCLVDSNGTVKVTDFGLSRYVLDDEYTSSVGSKFPVRWSPPEVLLYSKFSSKSDIWAFGVLMWEIYTLGRMPYDRMNNTEIVEKVSGGHRLYRPQLANDRIYSVMTSCWHDKADERPTFQDLVMIIQDLVENMG</sequence>
<keyword evidence="11 18" id="KW-0067">ATP-binding</keyword>
<evidence type="ECO:0000256" key="4">
    <source>
        <dbReference type="ARBA" id="ARBA00022679"/>
    </source>
</evidence>
<evidence type="ECO:0000256" key="14">
    <source>
        <dbReference type="ARBA" id="ARBA00023288"/>
    </source>
</evidence>
<evidence type="ECO:0000256" key="6">
    <source>
        <dbReference type="ARBA" id="ARBA00022723"/>
    </source>
</evidence>
<dbReference type="Gene3D" id="1.10.510.10">
    <property type="entry name" value="Transferase(Phosphotransferase) domain 1"/>
    <property type="match status" value="1"/>
</dbReference>
<name>A0A8B9GX00_ASTMX</name>
<dbReference type="SUPFAM" id="SSF56112">
    <property type="entry name" value="Protein kinase-like (PK-like)"/>
    <property type="match status" value="1"/>
</dbReference>
<keyword evidence="10" id="KW-0862">Zinc</keyword>
<dbReference type="InterPro" id="IPR036860">
    <property type="entry name" value="SH2_dom_sf"/>
</dbReference>
<dbReference type="SUPFAM" id="SSF50729">
    <property type="entry name" value="PH domain-like"/>
    <property type="match status" value="1"/>
</dbReference>
<dbReference type="InterPro" id="IPR011009">
    <property type="entry name" value="Kinase-like_dom_sf"/>
</dbReference>